<dbReference type="AlphaFoldDB" id="A0A6H0Y5Z5"/>
<organism evidence="1 2">
    <name type="scientific">Peltaster fructicola</name>
    <dbReference type="NCBI Taxonomy" id="286661"/>
    <lineage>
        <taxon>Eukaryota</taxon>
        <taxon>Fungi</taxon>
        <taxon>Dikarya</taxon>
        <taxon>Ascomycota</taxon>
        <taxon>Pezizomycotina</taxon>
        <taxon>Dothideomycetes</taxon>
        <taxon>Dothideomycetes incertae sedis</taxon>
        <taxon>Peltaster</taxon>
    </lineage>
</organism>
<dbReference type="Proteomes" id="UP000503462">
    <property type="component" value="Chromosome 5"/>
</dbReference>
<evidence type="ECO:0000313" key="2">
    <source>
        <dbReference type="Proteomes" id="UP000503462"/>
    </source>
</evidence>
<accession>A0A6H0Y5Z5</accession>
<reference evidence="1 2" key="1">
    <citation type="journal article" date="2016" name="Sci. Rep.">
        <title>Peltaster fructicola genome reveals evolution from an invasive phytopathogen to an ectophytic parasite.</title>
        <authorList>
            <person name="Xu C."/>
            <person name="Chen H."/>
            <person name="Gleason M.L."/>
            <person name="Xu J.R."/>
            <person name="Liu H."/>
            <person name="Zhang R."/>
            <person name="Sun G."/>
        </authorList>
    </citation>
    <scope>NUCLEOTIDE SEQUENCE [LARGE SCALE GENOMIC DNA]</scope>
    <source>
        <strain evidence="1 2">LNHT1506</strain>
    </source>
</reference>
<protein>
    <submittedName>
        <fullName evidence="1">Uncharacterized protein</fullName>
    </submittedName>
</protein>
<name>A0A6H0Y5Z5_9PEZI</name>
<proteinExistence type="predicted"/>
<sequence length="135" mass="15330">MSGSQKSFNALIRTHHITSRKKVTKLRQAADLHNVFVLLRTGGSPGMMYVEGRNVGVHEWIAVVQKLRYKDYQLAARPDQVVLERATTEVQPTNNSHGLSEVSTVKEFSQEMARRGVFEWWRAAMGYAQGQSDRL</sequence>
<evidence type="ECO:0000313" key="1">
    <source>
        <dbReference type="EMBL" id="QIX02477.1"/>
    </source>
</evidence>
<dbReference type="EMBL" id="CP051143">
    <property type="protein sequence ID" value="QIX02477.1"/>
    <property type="molecule type" value="Genomic_DNA"/>
</dbReference>
<dbReference type="OrthoDB" id="432412at2759"/>
<gene>
    <name evidence="1" type="ORF">AMS68_007994</name>
</gene>
<keyword evidence="2" id="KW-1185">Reference proteome</keyword>